<name>A0A074SZL4_9AGAM</name>
<keyword evidence="10" id="KW-1185">Reference proteome</keyword>
<evidence type="ECO:0000256" key="1">
    <source>
        <dbReference type="ARBA" id="ARBA00004123"/>
    </source>
</evidence>
<feature type="compositionally biased region" description="Low complexity" evidence="7">
    <location>
        <begin position="233"/>
        <end position="248"/>
    </location>
</feature>
<feature type="region of interest" description="Disordered" evidence="7">
    <location>
        <begin position="180"/>
        <end position="271"/>
    </location>
</feature>
<keyword evidence="4" id="KW-0963">Cytoplasm</keyword>
<feature type="compositionally biased region" description="Pro residues" evidence="7">
    <location>
        <begin position="211"/>
        <end position="226"/>
    </location>
</feature>
<comment type="caution">
    <text evidence="9">The sequence shown here is derived from an EMBL/GenBank/DDBJ whole genome shotgun (WGS) entry which is preliminary data.</text>
</comment>
<dbReference type="GO" id="GO:0033962">
    <property type="term" value="P:P-body assembly"/>
    <property type="evidence" value="ECO:0007669"/>
    <property type="project" value="TreeGrafter"/>
</dbReference>
<gene>
    <name evidence="9" type="ORF">V565_007340</name>
</gene>
<feature type="compositionally biased region" description="Polar residues" evidence="7">
    <location>
        <begin position="255"/>
        <end position="267"/>
    </location>
</feature>
<dbReference type="STRING" id="1423351.A0A074SZL4"/>
<dbReference type="Pfam" id="PF09770">
    <property type="entry name" value="PAT1"/>
    <property type="match status" value="2"/>
</dbReference>
<comment type="similarity">
    <text evidence="3">Belongs to the PAT1 family.</text>
</comment>
<organism evidence="9 10">
    <name type="scientific">Rhizoctonia solani 123E</name>
    <dbReference type="NCBI Taxonomy" id="1423351"/>
    <lineage>
        <taxon>Eukaryota</taxon>
        <taxon>Fungi</taxon>
        <taxon>Dikarya</taxon>
        <taxon>Basidiomycota</taxon>
        <taxon>Agaricomycotina</taxon>
        <taxon>Agaricomycetes</taxon>
        <taxon>Cantharellales</taxon>
        <taxon>Ceratobasidiaceae</taxon>
        <taxon>Rhizoctonia</taxon>
    </lineage>
</organism>
<sequence length="889" mass="96780">MSFFGFDTTLDRLDAKNGAHGNEPVAVYDWGSESYEKFGATLDETLDELNDETFGTGSEDIGKDFDFSGTQGGTQKPTEAAPPVKTTAQQPTLLNTSSDLTSRPNQSSLDAIWNDKSVASVLGRVGNDAWSKPAQTNNNDHKFSPFNTPSQSQPQVVQQSSQPRIRTLQEIEAEQLARVRGVGSSPALQHASPASHQHASPAVHHAAPTMHPGPPGIPMHQGPPPLHQNSSAMHHGPPGMHHVPPGMHQGLPPRHQSSPTMHQSTPMMHQASPYGHNRAQSLAQQHVRTQSQIAALEGLERELQAMQLGGGMGFRMGGMGMNQVGMGMNQGGMMGMNQGPHPGMGMGHGGMMGMGGLEQLQHQRTPSLNAKQHQQHQLLMGMHGLDPHPDMMLLPPEQREAVMGEAMRKIMETERMEEKRRIKAMKIAQMSKYNDLMSQSDKDFITRIQVSQLVTQDPSEDFYAHSLGSSGIAAAASHTRGRRRENALQKMATQVERIVNNAKARELEKGAQSAGHLQGALGKVSGRSYKAAPRQLLQVEHDHISKEDAATAKQAAQLGREALGNQSGAGAGIVKRDPLTRREALIRLEEIYDRVLKIEQLQRTPPSPEDPVAEAKWRETYESETNALWSFLPILTPLETSNPHPFASLLTPSKGKRLIPRLTRIFDSNRVLTMYTLLIAVFSQLDVVREAEQNHAQTDLFMASVLPPLVPILGNAGLRFVHGLLGLLIESGSNLVQLAGTKPGIAVLTILLSRVEILKTSEVGAPDSGELQAWQNVFDTLFRSLAQHLISLFPSTRYAAAQAFGSTPHLPEGPDVADEPVWQFCAALAVNADMQQQQQLVAELREKVLENVAGATKGWVADERVGALKLANVNLFLHALGLDSSQIVL</sequence>
<protein>
    <submittedName>
        <fullName evidence="9">Topoisomerase II-associated protein PAT1</fullName>
    </submittedName>
</protein>
<evidence type="ECO:0000313" key="10">
    <source>
        <dbReference type="Proteomes" id="UP000027456"/>
    </source>
</evidence>
<proteinExistence type="inferred from homology"/>
<feature type="compositionally biased region" description="Low complexity" evidence="7">
    <location>
        <begin position="189"/>
        <end position="210"/>
    </location>
</feature>
<dbReference type="InterPro" id="IPR039900">
    <property type="entry name" value="Pat1-like"/>
</dbReference>
<comment type="subcellular location">
    <subcellularLocation>
        <location evidence="2">Cytoplasm</location>
        <location evidence="2">P-body</location>
    </subcellularLocation>
    <subcellularLocation>
        <location evidence="1">Nucleus</location>
    </subcellularLocation>
</comment>
<evidence type="ECO:0000313" key="9">
    <source>
        <dbReference type="EMBL" id="KEP55227.1"/>
    </source>
</evidence>
<feature type="compositionally biased region" description="Low complexity" evidence="7">
    <location>
        <begin position="149"/>
        <end position="163"/>
    </location>
</feature>
<evidence type="ECO:0000256" key="7">
    <source>
        <dbReference type="SAM" id="MobiDB-lite"/>
    </source>
</evidence>
<dbReference type="GO" id="GO:0016853">
    <property type="term" value="F:isomerase activity"/>
    <property type="evidence" value="ECO:0007669"/>
    <property type="project" value="UniProtKB-KW"/>
</dbReference>
<dbReference type="HOGENOM" id="CLU_012622_0_0_1"/>
<dbReference type="InterPro" id="IPR019167">
    <property type="entry name" value="PAT1_dom"/>
</dbReference>
<reference evidence="9 10" key="1">
    <citation type="submission" date="2013-12" db="EMBL/GenBank/DDBJ databases">
        <authorList>
            <person name="Cubeta M."/>
            <person name="Pakala S."/>
            <person name="Fedorova N."/>
            <person name="Thomas E."/>
            <person name="Dean R."/>
            <person name="Jabaji S."/>
            <person name="Neate S."/>
            <person name="Toda T."/>
            <person name="Tavantzis S."/>
            <person name="Vilgalys R."/>
            <person name="Bharathan N."/>
            <person name="Pakala S."/>
            <person name="Losada L.S."/>
            <person name="Zafar N."/>
            <person name="Nierman W."/>
        </authorList>
    </citation>
    <scope>NUCLEOTIDE SEQUENCE [LARGE SCALE GENOMIC DNA]</scope>
    <source>
        <strain evidence="9 10">123E</strain>
    </source>
</reference>
<dbReference type="GO" id="GO:0005634">
    <property type="term" value="C:nucleus"/>
    <property type="evidence" value="ECO:0007669"/>
    <property type="project" value="UniProtKB-SubCell"/>
</dbReference>
<feature type="domain" description="mRNA decay factor PAT1" evidence="8">
    <location>
        <begin position="457"/>
        <end position="883"/>
    </location>
</feature>
<dbReference type="GO" id="GO:0000932">
    <property type="term" value="C:P-body"/>
    <property type="evidence" value="ECO:0007669"/>
    <property type="project" value="UniProtKB-SubCell"/>
</dbReference>
<evidence type="ECO:0000256" key="5">
    <source>
        <dbReference type="ARBA" id="ARBA00022884"/>
    </source>
</evidence>
<feature type="compositionally biased region" description="Polar residues" evidence="7">
    <location>
        <begin position="86"/>
        <end position="108"/>
    </location>
</feature>
<keyword evidence="9" id="KW-0413">Isomerase</keyword>
<feature type="domain" description="mRNA decay factor PAT1" evidence="8">
    <location>
        <begin position="1"/>
        <end position="455"/>
    </location>
</feature>
<dbReference type="OrthoDB" id="74835at2759"/>
<evidence type="ECO:0000256" key="2">
    <source>
        <dbReference type="ARBA" id="ARBA00004201"/>
    </source>
</evidence>
<feature type="region of interest" description="Disordered" evidence="7">
    <location>
        <begin position="129"/>
        <end position="164"/>
    </location>
</feature>
<dbReference type="PANTHER" id="PTHR21551">
    <property type="entry name" value="TOPOISOMERASE II-ASSOCIATED PROTEIN PAT1"/>
    <property type="match status" value="1"/>
</dbReference>
<dbReference type="Proteomes" id="UP000027456">
    <property type="component" value="Unassembled WGS sequence"/>
</dbReference>
<dbReference type="GO" id="GO:0000290">
    <property type="term" value="P:deadenylation-dependent decapping of nuclear-transcribed mRNA"/>
    <property type="evidence" value="ECO:0007669"/>
    <property type="project" value="InterPro"/>
</dbReference>
<dbReference type="GO" id="GO:0003723">
    <property type="term" value="F:RNA binding"/>
    <property type="evidence" value="ECO:0007669"/>
    <property type="project" value="UniProtKB-KW"/>
</dbReference>
<feature type="region of interest" description="Disordered" evidence="7">
    <location>
        <begin position="50"/>
        <end position="108"/>
    </location>
</feature>
<accession>A0A074SZL4</accession>
<dbReference type="AlphaFoldDB" id="A0A074SZL4"/>
<keyword evidence="6" id="KW-0539">Nucleus</keyword>
<dbReference type="PANTHER" id="PTHR21551:SF0">
    <property type="entry name" value="PROTEIN ASSOCIATED WITH TOPO II RELATED-1, ISOFORM A"/>
    <property type="match status" value="1"/>
</dbReference>
<evidence type="ECO:0000256" key="4">
    <source>
        <dbReference type="ARBA" id="ARBA00022490"/>
    </source>
</evidence>
<dbReference type="EMBL" id="AZST01000009">
    <property type="protein sequence ID" value="KEP55227.1"/>
    <property type="molecule type" value="Genomic_DNA"/>
</dbReference>
<evidence type="ECO:0000256" key="3">
    <source>
        <dbReference type="ARBA" id="ARBA00009138"/>
    </source>
</evidence>
<evidence type="ECO:0000259" key="8">
    <source>
        <dbReference type="Pfam" id="PF09770"/>
    </source>
</evidence>
<keyword evidence="5" id="KW-0694">RNA-binding</keyword>
<evidence type="ECO:0000256" key="6">
    <source>
        <dbReference type="ARBA" id="ARBA00023242"/>
    </source>
</evidence>